<feature type="binding site" evidence="5">
    <location>
        <position position="95"/>
    </location>
    <ligand>
        <name>chlorophyll a</name>
        <dbReference type="ChEBI" id="CHEBI:58416"/>
        <label>1</label>
    </ligand>
</feature>
<dbReference type="EMBL" id="JANCYU010000020">
    <property type="protein sequence ID" value="KAK4523898.1"/>
    <property type="molecule type" value="Genomic_DNA"/>
</dbReference>
<evidence type="ECO:0000256" key="3">
    <source>
        <dbReference type="ARBA" id="ARBA00022531"/>
    </source>
</evidence>
<evidence type="ECO:0000256" key="5">
    <source>
        <dbReference type="PIRSR" id="PIRSR601344-1"/>
    </source>
</evidence>
<sequence>MLTQVAFSPNIYSSPFKLNSFYSRIISRPLSSHRTTVVKTFRIIAGSSSTSGRQSRAIPFLKAPPSLDGSMVGDVGFDPLGFSSIIDLRYLRESELKHCRIAMLAVVGFIVQEFIHLPGDVFSNPHPMQAIGQVPVAGWVQIFLLVAILEMIDIAAIKETLQGNREPGYFGFDPLGLAKDKQAHDRYLLSELKNGRLAMIASIAFMVQSSRSNEGIIAQLTHFKLPF</sequence>
<feature type="binding site" description="axial binding residue" evidence="5">
    <location>
        <position position="100"/>
    </location>
    <ligand>
        <name>chlorophyll b</name>
        <dbReference type="ChEBI" id="CHEBI:61721"/>
        <label>1</label>
    </ligand>
    <ligandPart>
        <name>Mg</name>
        <dbReference type="ChEBI" id="CHEBI:25107"/>
    </ligandPart>
</feature>
<evidence type="ECO:0000256" key="4">
    <source>
        <dbReference type="ARBA" id="ARBA00022640"/>
    </source>
</evidence>
<accession>A0AAV9I960</accession>
<keyword evidence="3" id="KW-0602">Photosynthesis</keyword>
<dbReference type="SUPFAM" id="SSF103511">
    <property type="entry name" value="Chlorophyll a-b binding protein"/>
    <property type="match status" value="1"/>
</dbReference>
<comment type="caution">
    <text evidence="6">The sequence shown here is derived from an EMBL/GenBank/DDBJ whole genome shotgun (WGS) entry which is preliminary data.</text>
</comment>
<dbReference type="InterPro" id="IPR022796">
    <property type="entry name" value="Chloroa_b-bind"/>
</dbReference>
<dbReference type="GO" id="GO:0009507">
    <property type="term" value="C:chloroplast"/>
    <property type="evidence" value="ECO:0007669"/>
    <property type="project" value="UniProtKB-SubCell"/>
</dbReference>
<keyword evidence="5" id="KW-0157">Chromophore</keyword>
<evidence type="ECO:0000256" key="1">
    <source>
        <dbReference type="ARBA" id="ARBA00004229"/>
    </source>
</evidence>
<feature type="binding site" evidence="5">
    <location>
        <position position="196"/>
    </location>
    <ligand>
        <name>chlorophyll a</name>
        <dbReference type="ChEBI" id="CHEBI:58416"/>
        <label>1</label>
    </ligand>
</feature>
<dbReference type="Proteomes" id="UP001300502">
    <property type="component" value="Unassembled WGS sequence"/>
</dbReference>
<feature type="binding site" evidence="5">
    <location>
        <position position="191"/>
    </location>
    <ligand>
        <name>chlorophyll a</name>
        <dbReference type="ChEBI" id="CHEBI:58416"/>
        <label>1</label>
    </ligand>
</feature>
<comment type="subcellular location">
    <subcellularLocation>
        <location evidence="1">Plastid</location>
        <location evidence="1">Chloroplast</location>
    </subcellularLocation>
</comment>
<reference evidence="6 7" key="1">
    <citation type="submission" date="2022-07" db="EMBL/GenBank/DDBJ databases">
        <title>Genome-wide signatures of adaptation to extreme environments.</title>
        <authorList>
            <person name="Cho C.H."/>
            <person name="Yoon H.S."/>
        </authorList>
    </citation>
    <scope>NUCLEOTIDE SEQUENCE [LARGE SCALE GENOMIC DNA]</scope>
    <source>
        <strain evidence="6 7">108.79 E11</strain>
    </source>
</reference>
<feature type="binding site" description="axial binding residue" evidence="5">
    <location>
        <position position="161"/>
    </location>
    <ligand>
        <name>chlorophyll b</name>
        <dbReference type="ChEBI" id="CHEBI:61721"/>
        <label>1</label>
    </ligand>
    <ligandPart>
        <name>Mg</name>
        <dbReference type="ChEBI" id="CHEBI:25107"/>
    </ligandPart>
</feature>
<feature type="binding site" evidence="5">
    <location>
        <position position="208"/>
    </location>
    <ligand>
        <name>chlorophyll a</name>
        <dbReference type="ChEBI" id="CHEBI:58416"/>
        <label>1</label>
    </ligand>
</feature>
<feature type="binding site" evidence="5">
    <location>
        <position position="83"/>
    </location>
    <ligand>
        <name>chlorophyll a</name>
        <dbReference type="ChEBI" id="CHEBI:58416"/>
        <label>1</label>
    </ligand>
</feature>
<dbReference type="AlphaFoldDB" id="A0AAV9I960"/>
<dbReference type="Gene3D" id="1.10.3460.10">
    <property type="entry name" value="Chlorophyll a/b binding protein domain"/>
    <property type="match status" value="1"/>
</dbReference>
<dbReference type="PANTHER" id="PTHR21649">
    <property type="entry name" value="CHLOROPHYLL A/B BINDING PROTEIN"/>
    <property type="match status" value="1"/>
</dbReference>
<dbReference type="Pfam" id="PF00504">
    <property type="entry name" value="Chloroa_b-bind"/>
    <property type="match status" value="1"/>
</dbReference>
<dbReference type="InterPro" id="IPR001344">
    <property type="entry name" value="Chloro_AB-bd_pln"/>
</dbReference>
<dbReference type="GO" id="GO:0009765">
    <property type="term" value="P:photosynthesis, light harvesting"/>
    <property type="evidence" value="ECO:0007669"/>
    <property type="project" value="InterPro"/>
</dbReference>
<evidence type="ECO:0000256" key="2">
    <source>
        <dbReference type="ARBA" id="ARBA00022528"/>
    </source>
</evidence>
<feature type="binding site" evidence="5">
    <location>
        <position position="194"/>
    </location>
    <ligand>
        <name>chlorophyll a</name>
        <dbReference type="ChEBI" id="CHEBI:58416"/>
        <label>1</label>
    </ligand>
</feature>
<protein>
    <recommendedName>
        <fullName evidence="8">Light-harvesting protein</fullName>
    </recommendedName>
</protein>
<keyword evidence="2" id="KW-0150">Chloroplast</keyword>
<name>A0AAV9I960_9RHOD</name>
<dbReference type="GO" id="GO:0016020">
    <property type="term" value="C:membrane"/>
    <property type="evidence" value="ECO:0007669"/>
    <property type="project" value="InterPro"/>
</dbReference>
<keyword evidence="4" id="KW-0934">Plastid</keyword>
<evidence type="ECO:0000313" key="6">
    <source>
        <dbReference type="EMBL" id="KAK4523898.1"/>
    </source>
</evidence>
<keyword evidence="5" id="KW-0148">Chlorophyll</keyword>
<feature type="binding site" description="axial binding residue" evidence="5">
    <location>
        <position position="159"/>
    </location>
    <ligand>
        <name>chlorophyll b</name>
        <dbReference type="ChEBI" id="CHEBI:61721"/>
        <label>1</label>
    </ligand>
    <ligandPart>
        <name>Mg</name>
        <dbReference type="ChEBI" id="CHEBI:25107"/>
    </ligandPart>
</feature>
<proteinExistence type="predicted"/>
<evidence type="ECO:0008006" key="8">
    <source>
        <dbReference type="Google" id="ProtNLM"/>
    </source>
</evidence>
<keyword evidence="7" id="KW-1185">Reference proteome</keyword>
<dbReference type="GO" id="GO:0016168">
    <property type="term" value="F:chlorophyll binding"/>
    <property type="evidence" value="ECO:0007669"/>
    <property type="project" value="UniProtKB-KW"/>
</dbReference>
<evidence type="ECO:0000313" key="7">
    <source>
        <dbReference type="Proteomes" id="UP001300502"/>
    </source>
</evidence>
<feature type="binding site" evidence="5">
    <location>
        <position position="98"/>
    </location>
    <ligand>
        <name>chlorophyll a</name>
        <dbReference type="ChEBI" id="CHEBI:58416"/>
        <label>1</label>
    </ligand>
</feature>
<gene>
    <name evidence="6" type="ORF">GAYE_SCF00G1796</name>
</gene>
<organism evidence="6 7">
    <name type="scientific">Galdieria yellowstonensis</name>
    <dbReference type="NCBI Taxonomy" id="3028027"/>
    <lineage>
        <taxon>Eukaryota</taxon>
        <taxon>Rhodophyta</taxon>
        <taxon>Bangiophyceae</taxon>
        <taxon>Galdieriales</taxon>
        <taxon>Galdieriaceae</taxon>
        <taxon>Galdieria</taxon>
    </lineage>
</organism>